<organism evidence="2 3">
    <name type="scientific">Alterirhizorhabdus solaris</name>
    <dbReference type="NCBI Taxonomy" id="2529389"/>
    <lineage>
        <taxon>Bacteria</taxon>
        <taxon>Pseudomonadati</taxon>
        <taxon>Pseudomonadota</taxon>
        <taxon>Alphaproteobacteria</taxon>
        <taxon>Sphingomonadales</taxon>
        <taxon>Rhizorhabdaceae</taxon>
        <taxon>Alterirhizorhabdus</taxon>
    </lineage>
</organism>
<sequence>MSDIPTLIRFVLSIYQLKRVCRDRGSGLLVQRAGKLPLEGIRVVEFSHMVMGPSTGTILGDLGADVVKVEPVGGDHTRRLLGSGSGYFPMFNRNKRSICLDLKSAEGLAVAIRLVNGADVVVENFRPGALEKLGLGPDAFRTSNPGLVYCSTKGFLTGPYEHRSALDEVAQMMGGLAYMTGPTGRPLRAGASVIDIAGGMFGAIGILAALLARTHDGEGAMVRASLFETTAFMVGQHMAQMAVTGQAARPMPERISAWAIYDVFETADPAELLFVGVVSDGQWQNFIKAFDLGPIGNDPRLATNNERVQARDVIVPVVRRIMAASSRADLLVRLEAAGVAFAPIARPEDLFDDPHLNANGGLLDLTLNDGRPIRLPALPLEINGAIPGVRHDLPHPGGDSEAVLRDFGFTDAEVAGLLQSRTIMANATASASRTPEHKRAS</sequence>
<comment type="caution">
    <text evidence="2">The sequence shown here is derived from an EMBL/GenBank/DDBJ whole genome shotgun (WGS) entry which is preliminary data.</text>
</comment>
<dbReference type="EMBL" id="VNIM01000009">
    <property type="protein sequence ID" value="TVV76555.1"/>
    <property type="molecule type" value="Genomic_DNA"/>
</dbReference>
<dbReference type="Pfam" id="PF02515">
    <property type="entry name" value="CoA_transf_3"/>
    <property type="match status" value="1"/>
</dbReference>
<protein>
    <submittedName>
        <fullName evidence="2">CoA transferase</fullName>
    </submittedName>
</protein>
<evidence type="ECO:0000313" key="3">
    <source>
        <dbReference type="Proteomes" id="UP000318681"/>
    </source>
</evidence>
<proteinExistence type="predicted"/>
<evidence type="ECO:0000256" key="1">
    <source>
        <dbReference type="ARBA" id="ARBA00022679"/>
    </source>
</evidence>
<dbReference type="InterPro" id="IPR044855">
    <property type="entry name" value="CoA-Trfase_III_dom3_sf"/>
</dbReference>
<dbReference type="PANTHER" id="PTHR48207">
    <property type="entry name" value="SUCCINATE--HYDROXYMETHYLGLUTARATE COA-TRANSFERASE"/>
    <property type="match status" value="1"/>
</dbReference>
<dbReference type="AlphaFoldDB" id="A0A558RAX9"/>
<gene>
    <name evidence="2" type="ORF">FOY91_03980</name>
</gene>
<dbReference type="Proteomes" id="UP000318681">
    <property type="component" value="Unassembled WGS sequence"/>
</dbReference>
<dbReference type="Gene3D" id="3.30.1540.10">
    <property type="entry name" value="formyl-coa transferase, domain 3"/>
    <property type="match status" value="1"/>
</dbReference>
<name>A0A558RAX9_9SPHN</name>
<dbReference type="InterPro" id="IPR003673">
    <property type="entry name" value="CoA-Trfase_fam_III"/>
</dbReference>
<keyword evidence="1 2" id="KW-0808">Transferase</keyword>
<evidence type="ECO:0000313" key="2">
    <source>
        <dbReference type="EMBL" id="TVV76555.1"/>
    </source>
</evidence>
<dbReference type="InterPro" id="IPR050483">
    <property type="entry name" value="CoA-transferase_III_domain"/>
</dbReference>
<accession>A0A558RAX9</accession>
<dbReference type="OrthoDB" id="5720311at2"/>
<keyword evidence="3" id="KW-1185">Reference proteome</keyword>
<dbReference type="SUPFAM" id="SSF89796">
    <property type="entry name" value="CoA-transferase family III (CaiB/BaiF)"/>
    <property type="match status" value="1"/>
</dbReference>
<dbReference type="GO" id="GO:0008410">
    <property type="term" value="F:CoA-transferase activity"/>
    <property type="evidence" value="ECO:0007669"/>
    <property type="project" value="TreeGrafter"/>
</dbReference>
<reference evidence="2 3" key="1">
    <citation type="submission" date="2019-07" db="EMBL/GenBank/DDBJ databases">
        <title>Sphingomonas solaris sp. nov., isolated from a solar panel from Boston, Massachusetts.</title>
        <authorList>
            <person name="Tanner K."/>
            <person name="Pascual J."/>
            <person name="Mancuso C."/>
            <person name="Pereto J."/>
            <person name="Khalil A."/>
            <person name="Vilanova C."/>
        </authorList>
    </citation>
    <scope>NUCLEOTIDE SEQUENCE [LARGE SCALE GENOMIC DNA]</scope>
    <source>
        <strain evidence="2 3">R4DWN</strain>
    </source>
</reference>
<dbReference type="PANTHER" id="PTHR48207:SF3">
    <property type="entry name" value="SUCCINATE--HYDROXYMETHYLGLUTARATE COA-TRANSFERASE"/>
    <property type="match status" value="1"/>
</dbReference>
<dbReference type="InterPro" id="IPR023606">
    <property type="entry name" value="CoA-Trfase_III_dom_1_sf"/>
</dbReference>
<dbReference type="Gene3D" id="3.40.50.10540">
    <property type="entry name" value="Crotonobetainyl-coa:carnitine coa-transferase, domain 1"/>
    <property type="match status" value="1"/>
</dbReference>